<feature type="compositionally biased region" description="Polar residues" evidence="7">
    <location>
        <begin position="29"/>
        <end position="50"/>
    </location>
</feature>
<comment type="subcellular location">
    <subcellularLocation>
        <location evidence="1">Membrane</location>
        <topology evidence="1">Multi-pass membrane protein</topology>
    </subcellularLocation>
</comment>
<feature type="transmembrane region" description="Helical" evidence="8">
    <location>
        <begin position="199"/>
        <end position="221"/>
    </location>
</feature>
<feature type="transmembrane region" description="Helical" evidence="8">
    <location>
        <begin position="233"/>
        <end position="254"/>
    </location>
</feature>
<keyword evidence="6 8" id="KW-0472">Membrane</keyword>
<dbReference type="Pfam" id="PF01733">
    <property type="entry name" value="Nucleoside_tran"/>
    <property type="match status" value="2"/>
</dbReference>
<dbReference type="OMA" id="WVYWGIA"/>
<feature type="region of interest" description="Disordered" evidence="7">
    <location>
        <begin position="29"/>
        <end position="72"/>
    </location>
</feature>
<keyword evidence="3" id="KW-0813">Transport</keyword>
<evidence type="ECO:0000256" key="2">
    <source>
        <dbReference type="ARBA" id="ARBA00007965"/>
    </source>
</evidence>
<evidence type="ECO:0000256" key="7">
    <source>
        <dbReference type="SAM" id="MobiDB-lite"/>
    </source>
</evidence>
<name>A0A915ITK3_ROMCU</name>
<reference evidence="10" key="1">
    <citation type="submission" date="2022-11" db="UniProtKB">
        <authorList>
            <consortium name="WormBaseParasite"/>
        </authorList>
    </citation>
    <scope>IDENTIFICATION</scope>
</reference>
<feature type="transmembrane region" description="Helical" evidence="8">
    <location>
        <begin position="139"/>
        <end position="160"/>
    </location>
</feature>
<evidence type="ECO:0000256" key="6">
    <source>
        <dbReference type="ARBA" id="ARBA00023136"/>
    </source>
</evidence>
<dbReference type="Proteomes" id="UP000887565">
    <property type="component" value="Unplaced"/>
</dbReference>
<keyword evidence="9" id="KW-1185">Reference proteome</keyword>
<feature type="transmembrane region" description="Helical" evidence="8">
    <location>
        <begin position="360"/>
        <end position="377"/>
    </location>
</feature>
<dbReference type="InterPro" id="IPR002259">
    <property type="entry name" value="Eqnu_transpt"/>
</dbReference>
<feature type="transmembrane region" description="Helical" evidence="8">
    <location>
        <begin position="172"/>
        <end position="193"/>
    </location>
</feature>
<evidence type="ECO:0000256" key="1">
    <source>
        <dbReference type="ARBA" id="ARBA00004141"/>
    </source>
</evidence>
<dbReference type="PRINTS" id="PR01130">
    <property type="entry name" value="DERENTRNSPRT"/>
</dbReference>
<keyword evidence="5 8" id="KW-1133">Transmembrane helix</keyword>
<dbReference type="GO" id="GO:0005886">
    <property type="term" value="C:plasma membrane"/>
    <property type="evidence" value="ECO:0007669"/>
    <property type="project" value="TreeGrafter"/>
</dbReference>
<feature type="transmembrane region" description="Helical" evidence="8">
    <location>
        <begin position="97"/>
        <end position="119"/>
    </location>
</feature>
<dbReference type="GO" id="GO:0005337">
    <property type="term" value="F:nucleoside transmembrane transporter activity"/>
    <property type="evidence" value="ECO:0007669"/>
    <property type="project" value="InterPro"/>
</dbReference>
<accession>A0A915ITK3</accession>
<evidence type="ECO:0000256" key="3">
    <source>
        <dbReference type="ARBA" id="ARBA00022448"/>
    </source>
</evidence>
<organism evidence="9 10">
    <name type="scientific">Romanomermis culicivorax</name>
    <name type="common">Nematode worm</name>
    <dbReference type="NCBI Taxonomy" id="13658"/>
    <lineage>
        <taxon>Eukaryota</taxon>
        <taxon>Metazoa</taxon>
        <taxon>Ecdysozoa</taxon>
        <taxon>Nematoda</taxon>
        <taxon>Enoplea</taxon>
        <taxon>Dorylaimia</taxon>
        <taxon>Mermithida</taxon>
        <taxon>Mermithoidea</taxon>
        <taxon>Mermithidae</taxon>
        <taxon>Romanomermis</taxon>
    </lineage>
</organism>
<proteinExistence type="inferred from homology"/>
<comment type="similarity">
    <text evidence="2">Belongs to the SLC29A/ENT transporter (TC 2.A.57) family.</text>
</comment>
<feature type="transmembrane region" description="Helical" evidence="8">
    <location>
        <begin position="266"/>
        <end position="284"/>
    </location>
</feature>
<feature type="transmembrane region" description="Helical" evidence="8">
    <location>
        <begin position="397"/>
        <end position="418"/>
    </location>
</feature>
<evidence type="ECO:0000256" key="4">
    <source>
        <dbReference type="ARBA" id="ARBA00022692"/>
    </source>
</evidence>
<evidence type="ECO:0000313" key="9">
    <source>
        <dbReference type="Proteomes" id="UP000887565"/>
    </source>
</evidence>
<sequence length="473" mass="52587">MKRSSKRENDDDKYILDANVNGKKATYNVTIGENSSNDTQTLTASDSGSRLPQVYGDISQTTPGTTPGDDSKSLLLKKGPPNGFDDAAEVPKDRYNLVYLIFIINGISTLMPWNMFITAKTYFVDYKFGGSEEEYAKNFLSYLGICSQVPNLLLNLINAFAHSGDSLTIRIIISLLVLILMMLMTIVLAMIDSVSWPEIFFVLTMLTVVICNCAVGVYQNCVYGMAANFPMKYTGAVVLGSNISGTLTSFISLISMLVTPNLKMAAIYYFTTALFVVLLSFDSYFLLPHCVWVQMFNIFFVFFVSLTVFPAMQVDVVPTDSSFIFAGKYFASITCFISFNLFAMIGNLAPHWFKNPGPKFLWIPILLRGLLIPYFFFSNYRPSCRTWPVLFGNDYVYTFMGVVLGFTSGYFSSLVMMYTPKLVDKGYARIAAMLATFFLILGIVCGINNTLLIAFFVEKLGPVAANSTSCHLG</sequence>
<dbReference type="WBParaSite" id="nRc.2.0.1.t17151-RA">
    <property type="protein sequence ID" value="nRc.2.0.1.t17151-RA"/>
    <property type="gene ID" value="nRc.2.0.1.g17151"/>
</dbReference>
<protein>
    <submittedName>
        <fullName evidence="10">Equilibrative nucleoside transporter 3</fullName>
    </submittedName>
</protein>
<feature type="transmembrane region" description="Helical" evidence="8">
    <location>
        <begin position="291"/>
        <end position="309"/>
    </location>
</feature>
<feature type="transmembrane region" description="Helical" evidence="8">
    <location>
        <begin position="329"/>
        <end position="348"/>
    </location>
</feature>
<dbReference type="PANTHER" id="PTHR10332:SF80">
    <property type="entry name" value="EQUILIBRATIVE NUCLEOSIDE TRANSPORTER 2, ISOFORM A"/>
    <property type="match status" value="1"/>
</dbReference>
<feature type="transmembrane region" description="Helical" evidence="8">
    <location>
        <begin position="430"/>
        <end position="457"/>
    </location>
</feature>
<evidence type="ECO:0000256" key="5">
    <source>
        <dbReference type="ARBA" id="ARBA00022989"/>
    </source>
</evidence>
<evidence type="ECO:0000256" key="8">
    <source>
        <dbReference type="SAM" id="Phobius"/>
    </source>
</evidence>
<evidence type="ECO:0000313" key="10">
    <source>
        <dbReference type="WBParaSite" id="nRc.2.0.1.t17151-RA"/>
    </source>
</evidence>
<dbReference type="PANTHER" id="PTHR10332">
    <property type="entry name" value="EQUILIBRATIVE NUCLEOSIDE TRANSPORTER"/>
    <property type="match status" value="1"/>
</dbReference>
<dbReference type="AlphaFoldDB" id="A0A915ITK3"/>
<keyword evidence="4 8" id="KW-0812">Transmembrane</keyword>